<dbReference type="OrthoDB" id="431454at2759"/>
<dbReference type="GO" id="GO:0007166">
    <property type="term" value="P:cell surface receptor signaling pathway"/>
    <property type="evidence" value="ECO:0007669"/>
    <property type="project" value="InterPro"/>
</dbReference>
<evidence type="ECO:0000256" key="1">
    <source>
        <dbReference type="PROSITE-ProRule" id="PRU00339"/>
    </source>
</evidence>
<dbReference type="AlphaFoldDB" id="A0A9P5X685"/>
<dbReference type="Gene3D" id="1.20.930.20">
    <property type="entry name" value="Adaptor protein Cbl, N-terminal domain"/>
    <property type="match status" value="1"/>
</dbReference>
<sequence>MSKLGVSSEGNGRPRNNILSTSFFSNATRVLGMIKDVCDAFSGVPYVKAVAGLVQHIIEISDQVKAYKDKCQALVNKVVLFSRGIFEGLLSLSRTPHPGEQIQSLKSDLLAFLGVLEGIYITLDKLTAQRVSSRFLRYIARAELLDAIAEQEKNLETYIQYFNTRSNIAIRLGLCAGSDTVRLPLFVLNATPQYPIKRPIPIPPPLYGRDHEVVTIVDLLTVSNTQAHLAILGPGGIGKTSLSLTILANKEIVSMFNEDRFFLSCDSNPSLDLLIYELATTLDVTGDGLSSQLLQFIFFRLRQRPCLLVFDNLETLWDPLHTRSAIESFLSEISSIPTVNLLITLRGSQHPAGVEWSRLLPPLKPLELRSARALFSKISRKPDDSCVVDLIKAIDCVPLAVTLLAHLAAVHDVTPESLWERWIEEKTMMIERGEDRLANLDTSIRLSLNSPRMKHDPNALPFLSIIALLPGGMSHDTFRACDAHLPEIINIKRAVNTLRQNTLIYEDPSRTLRILSPIRHYILAHHPATELTNAFIEEYFVQLAFLGGDHVASVHSRLRHEIGNIEEMLVRALRSLRPAEEAVTAILALAEYTYVTGVGSCIPLERAVDHIAKIVDSKPKTQKSTRKSFRRLFLGRAAKDDSPNENDKGGSDLLILQADCLGCLGQLLSRQGHYDQAKEKFDLALELHTQRGDLVGQAADLHNLGCLLTLDEASEKFASASKLHEVAGDRTGMAYDMMGLGQVYLQRYQLPRAQEIFASALRIFDEMGGDDEDPTGRITALNNLGHTLTSWNKFGEAETCFNQAIQQNESIGDVVGKANSLCGLASTFLLRSRWKEAEAKIREAMQLREPFKDPDHFHLLGRIKCAQWKLTEAVETFEYTLTLSRGPKSESGRGDDLKYLAYTFALLGRVDEAQPMLEEVKALYQVAENVVGLAELAISQAEIWTVQQRLEEAEAAARDAADVMKSLGCQIGQAHALYVLGGVELAKGAYSRARENVRLALELHENIGSIQGQADDLACLTEILLTENEAKDNVASRIINAAMALHEEVGDVSGVGDDWYLRSLLGMRRDDLAVAEGAVRKALEMHRAAEVLFKQGRDYSLLARILKLQGRREEGTEAIGLAIGIFQRVGAGKEVWVCQEFRGEMVT</sequence>
<dbReference type="Gene3D" id="3.40.50.300">
    <property type="entry name" value="P-loop containing nucleotide triphosphate hydrolases"/>
    <property type="match status" value="1"/>
</dbReference>
<dbReference type="InterPro" id="IPR036537">
    <property type="entry name" value="Adaptor_Cbl_N_dom_sf"/>
</dbReference>
<evidence type="ECO:0000313" key="2">
    <source>
        <dbReference type="EMBL" id="KAF9445563.1"/>
    </source>
</evidence>
<accession>A0A9P5X685</accession>
<dbReference type="CDD" id="cd21037">
    <property type="entry name" value="MLKL_NTD"/>
    <property type="match status" value="1"/>
</dbReference>
<dbReference type="InterPro" id="IPR011990">
    <property type="entry name" value="TPR-like_helical_dom_sf"/>
</dbReference>
<evidence type="ECO:0000313" key="3">
    <source>
        <dbReference type="Proteomes" id="UP000807342"/>
    </source>
</evidence>
<dbReference type="PROSITE" id="PS50005">
    <property type="entry name" value="TPR"/>
    <property type="match status" value="1"/>
</dbReference>
<dbReference type="InterPro" id="IPR027417">
    <property type="entry name" value="P-loop_NTPase"/>
</dbReference>
<dbReference type="SUPFAM" id="SSF48452">
    <property type="entry name" value="TPR-like"/>
    <property type="match status" value="2"/>
</dbReference>
<name>A0A9P5X685_9AGAR</name>
<protein>
    <submittedName>
        <fullName evidence="2">TPR-like protein</fullName>
    </submittedName>
</protein>
<dbReference type="SUPFAM" id="SSF52540">
    <property type="entry name" value="P-loop containing nucleoside triphosphate hydrolases"/>
    <property type="match status" value="1"/>
</dbReference>
<dbReference type="InterPro" id="IPR059179">
    <property type="entry name" value="MLKL-like_MCAfunc"/>
</dbReference>
<dbReference type="InterPro" id="IPR019734">
    <property type="entry name" value="TPR_rpt"/>
</dbReference>
<dbReference type="PANTHER" id="PTHR47691">
    <property type="entry name" value="REGULATOR-RELATED"/>
    <property type="match status" value="1"/>
</dbReference>
<keyword evidence="1" id="KW-0802">TPR repeat</keyword>
<dbReference type="Proteomes" id="UP000807342">
    <property type="component" value="Unassembled WGS sequence"/>
</dbReference>
<feature type="repeat" description="TPR" evidence="1">
    <location>
        <begin position="658"/>
        <end position="691"/>
    </location>
</feature>
<keyword evidence="3" id="KW-1185">Reference proteome</keyword>
<comment type="caution">
    <text evidence="2">The sequence shown here is derived from an EMBL/GenBank/DDBJ whole genome shotgun (WGS) entry which is preliminary data.</text>
</comment>
<dbReference type="PANTHER" id="PTHR47691:SF3">
    <property type="entry name" value="HTH-TYPE TRANSCRIPTIONAL REGULATOR RV0890C-RELATED"/>
    <property type="match status" value="1"/>
</dbReference>
<dbReference type="EMBL" id="MU151293">
    <property type="protein sequence ID" value="KAF9445563.1"/>
    <property type="molecule type" value="Genomic_DNA"/>
</dbReference>
<proteinExistence type="predicted"/>
<dbReference type="SMART" id="SM00028">
    <property type="entry name" value="TPR"/>
    <property type="match status" value="7"/>
</dbReference>
<gene>
    <name evidence="2" type="ORF">P691DRAFT_675363</name>
</gene>
<dbReference type="Pfam" id="PF13424">
    <property type="entry name" value="TPR_12"/>
    <property type="match status" value="1"/>
</dbReference>
<reference evidence="2" key="1">
    <citation type="submission" date="2020-11" db="EMBL/GenBank/DDBJ databases">
        <authorList>
            <consortium name="DOE Joint Genome Institute"/>
            <person name="Ahrendt S."/>
            <person name="Riley R."/>
            <person name="Andreopoulos W."/>
            <person name="Labutti K."/>
            <person name="Pangilinan J."/>
            <person name="Ruiz-Duenas F.J."/>
            <person name="Barrasa J.M."/>
            <person name="Sanchez-Garcia M."/>
            <person name="Camarero S."/>
            <person name="Miyauchi S."/>
            <person name="Serrano A."/>
            <person name="Linde D."/>
            <person name="Babiker R."/>
            <person name="Drula E."/>
            <person name="Ayuso-Fernandez I."/>
            <person name="Pacheco R."/>
            <person name="Padilla G."/>
            <person name="Ferreira P."/>
            <person name="Barriuso J."/>
            <person name="Kellner H."/>
            <person name="Castanera R."/>
            <person name="Alfaro M."/>
            <person name="Ramirez L."/>
            <person name="Pisabarro A.G."/>
            <person name="Kuo A."/>
            <person name="Tritt A."/>
            <person name="Lipzen A."/>
            <person name="He G."/>
            <person name="Yan M."/>
            <person name="Ng V."/>
            <person name="Cullen D."/>
            <person name="Martin F."/>
            <person name="Rosso M.-N."/>
            <person name="Henrissat B."/>
            <person name="Hibbett D."/>
            <person name="Martinez A.T."/>
            <person name="Grigoriev I.V."/>
        </authorList>
    </citation>
    <scope>NUCLEOTIDE SEQUENCE</scope>
    <source>
        <strain evidence="2">MF-IS2</strain>
    </source>
</reference>
<organism evidence="2 3">
    <name type="scientific">Macrolepiota fuliginosa MF-IS2</name>
    <dbReference type="NCBI Taxonomy" id="1400762"/>
    <lineage>
        <taxon>Eukaryota</taxon>
        <taxon>Fungi</taxon>
        <taxon>Dikarya</taxon>
        <taxon>Basidiomycota</taxon>
        <taxon>Agaricomycotina</taxon>
        <taxon>Agaricomycetes</taxon>
        <taxon>Agaricomycetidae</taxon>
        <taxon>Agaricales</taxon>
        <taxon>Agaricineae</taxon>
        <taxon>Agaricaceae</taxon>
        <taxon>Macrolepiota</taxon>
    </lineage>
</organism>
<dbReference type="Gene3D" id="1.25.40.10">
    <property type="entry name" value="Tetratricopeptide repeat domain"/>
    <property type="match status" value="3"/>
</dbReference>